<comment type="caution">
    <text evidence="2">The sequence shown here is derived from an EMBL/GenBank/DDBJ whole genome shotgun (WGS) entry which is preliminary data.</text>
</comment>
<dbReference type="OrthoDB" id="3799436at2759"/>
<evidence type="ECO:0000313" key="3">
    <source>
        <dbReference type="Proteomes" id="UP001140560"/>
    </source>
</evidence>
<dbReference type="EMBL" id="JAPEUY010000018">
    <property type="protein sequence ID" value="KAJ4364122.1"/>
    <property type="molecule type" value="Genomic_DNA"/>
</dbReference>
<dbReference type="PANTHER" id="PTHR42085">
    <property type="entry name" value="F-BOX DOMAIN-CONTAINING PROTEIN"/>
    <property type="match status" value="1"/>
</dbReference>
<feature type="domain" description="DUF7730" evidence="1">
    <location>
        <begin position="73"/>
        <end position="192"/>
    </location>
</feature>
<protein>
    <recommendedName>
        <fullName evidence="1">DUF7730 domain-containing protein</fullName>
    </recommendedName>
</protein>
<dbReference type="AlphaFoldDB" id="A0A9W8Y024"/>
<name>A0A9W8Y024_9PLEO</name>
<reference evidence="2" key="1">
    <citation type="submission" date="2022-10" db="EMBL/GenBank/DDBJ databases">
        <title>Tapping the CABI collections for fungal endophytes: first genome assemblies for Collariella, Neodidymelliopsis, Ascochyta clinopodiicola, Didymella pomorum, Didymosphaeria variabile, Neocosmospora piperis and Neocucurbitaria cava.</title>
        <authorList>
            <person name="Hill R."/>
        </authorList>
    </citation>
    <scope>NUCLEOTIDE SEQUENCE</scope>
    <source>
        <strain evidence="2">IMI 356814</strain>
    </source>
</reference>
<accession>A0A9W8Y024</accession>
<organism evidence="2 3">
    <name type="scientific">Neocucurbitaria cava</name>
    <dbReference type="NCBI Taxonomy" id="798079"/>
    <lineage>
        <taxon>Eukaryota</taxon>
        <taxon>Fungi</taxon>
        <taxon>Dikarya</taxon>
        <taxon>Ascomycota</taxon>
        <taxon>Pezizomycotina</taxon>
        <taxon>Dothideomycetes</taxon>
        <taxon>Pleosporomycetidae</taxon>
        <taxon>Pleosporales</taxon>
        <taxon>Pleosporineae</taxon>
        <taxon>Cucurbitariaceae</taxon>
        <taxon>Neocucurbitaria</taxon>
    </lineage>
</organism>
<dbReference type="Proteomes" id="UP001140560">
    <property type="component" value="Unassembled WGS sequence"/>
</dbReference>
<keyword evidence="3" id="KW-1185">Reference proteome</keyword>
<evidence type="ECO:0000259" key="1">
    <source>
        <dbReference type="Pfam" id="PF24864"/>
    </source>
</evidence>
<proteinExistence type="predicted"/>
<dbReference type="PANTHER" id="PTHR42085:SF1">
    <property type="entry name" value="F-BOX DOMAIN-CONTAINING PROTEIN"/>
    <property type="match status" value="1"/>
</dbReference>
<dbReference type="InterPro" id="IPR056632">
    <property type="entry name" value="DUF7730"/>
</dbReference>
<dbReference type="InterPro" id="IPR038883">
    <property type="entry name" value="AN11006-like"/>
</dbReference>
<sequence>MDTPKDKVSGPRTARPKARKPFVVNSKEALKTYRHTPAIYGEMKYARKFVSTFFSYHFYIDVFSLTLSQPKQTLSFFDLPAELRVKVYHYAFRFEEPIDFLPQTDSQNHDYWVRKDCHAYFRRLLNQRRLNLSFLRTCRAVQSEGSEVFYGENEFRFSNVNGHMVANLFIHKIYKQHFMFITQLTIPMPFPTRNREHPNSIRTRDNFRASLPTQSWLDNGTRINYVPTFEHLVWNLNRIEKFKKLVLVLHWDTSFEVAHYLKDAGGYGVSESDDNRAIWRAFTNLIEAKPELQVDIVRIHQKPETEVGVFDTEAEALQAYLQSYSMSLESAYLVRKMKCSVKDCTVKAAWEHRRGMWEIIEDVPEDVLLPAEENEVED</sequence>
<evidence type="ECO:0000313" key="2">
    <source>
        <dbReference type="EMBL" id="KAJ4364122.1"/>
    </source>
</evidence>
<dbReference type="Pfam" id="PF24864">
    <property type="entry name" value="DUF7730"/>
    <property type="match status" value="1"/>
</dbReference>
<gene>
    <name evidence="2" type="ORF">N0V83_009577</name>
</gene>